<organism evidence="3 4">
    <name type="scientific">Nitzschia inconspicua</name>
    <dbReference type="NCBI Taxonomy" id="303405"/>
    <lineage>
        <taxon>Eukaryota</taxon>
        <taxon>Sar</taxon>
        <taxon>Stramenopiles</taxon>
        <taxon>Ochrophyta</taxon>
        <taxon>Bacillariophyta</taxon>
        <taxon>Bacillariophyceae</taxon>
        <taxon>Bacillariophycidae</taxon>
        <taxon>Bacillariales</taxon>
        <taxon>Bacillariaceae</taxon>
        <taxon>Nitzschia</taxon>
    </lineage>
</organism>
<protein>
    <submittedName>
        <fullName evidence="3">Methyl-CpG binding domain containing protein</fullName>
    </submittedName>
</protein>
<feature type="compositionally biased region" description="Low complexity" evidence="1">
    <location>
        <begin position="280"/>
        <end position="297"/>
    </location>
</feature>
<dbReference type="InterPro" id="IPR001739">
    <property type="entry name" value="Methyl_CpG_DNA-bd"/>
</dbReference>
<name>A0A9K3M3B1_9STRA</name>
<reference evidence="3" key="1">
    <citation type="journal article" date="2021" name="Sci. Rep.">
        <title>Diploid genomic architecture of Nitzschia inconspicua, an elite biomass production diatom.</title>
        <authorList>
            <person name="Oliver A."/>
            <person name="Podell S."/>
            <person name="Pinowska A."/>
            <person name="Traller J.C."/>
            <person name="Smith S.R."/>
            <person name="McClure R."/>
            <person name="Beliaev A."/>
            <person name="Bohutskyi P."/>
            <person name="Hill E.A."/>
            <person name="Rabines A."/>
            <person name="Zheng H."/>
            <person name="Allen L.Z."/>
            <person name="Kuo A."/>
            <person name="Grigoriev I.V."/>
            <person name="Allen A.E."/>
            <person name="Hazlebeck D."/>
            <person name="Allen E.E."/>
        </authorList>
    </citation>
    <scope>NUCLEOTIDE SEQUENCE</scope>
    <source>
        <strain evidence="3">Hildebrandi</strain>
    </source>
</reference>
<reference evidence="3" key="2">
    <citation type="submission" date="2021-04" db="EMBL/GenBank/DDBJ databases">
        <authorList>
            <person name="Podell S."/>
        </authorList>
    </citation>
    <scope>NUCLEOTIDE SEQUENCE</scope>
    <source>
        <strain evidence="3">Hildebrandi</strain>
    </source>
</reference>
<proteinExistence type="predicted"/>
<evidence type="ECO:0000313" key="4">
    <source>
        <dbReference type="Proteomes" id="UP000693970"/>
    </source>
</evidence>
<gene>
    <name evidence="3" type="ORF">IV203_033959</name>
</gene>
<dbReference type="AlphaFoldDB" id="A0A9K3M3B1"/>
<dbReference type="GO" id="GO:0003677">
    <property type="term" value="F:DNA binding"/>
    <property type="evidence" value="ECO:0007669"/>
    <property type="project" value="InterPro"/>
</dbReference>
<dbReference type="EMBL" id="JAGRRH010000002">
    <property type="protein sequence ID" value="KAG7373235.1"/>
    <property type="molecule type" value="Genomic_DNA"/>
</dbReference>
<dbReference type="PROSITE" id="PS50982">
    <property type="entry name" value="MBD"/>
    <property type="match status" value="1"/>
</dbReference>
<dbReference type="OrthoDB" id="49455at2759"/>
<feature type="compositionally biased region" description="Polar residues" evidence="1">
    <location>
        <begin position="1"/>
        <end position="16"/>
    </location>
</feature>
<evidence type="ECO:0000313" key="3">
    <source>
        <dbReference type="EMBL" id="KAG7373235.1"/>
    </source>
</evidence>
<comment type="caution">
    <text evidence="3">The sequence shown here is derived from an EMBL/GenBank/DDBJ whole genome shotgun (WGS) entry which is preliminary data.</text>
</comment>
<evidence type="ECO:0000256" key="1">
    <source>
        <dbReference type="SAM" id="MobiDB-lite"/>
    </source>
</evidence>
<feature type="compositionally biased region" description="Low complexity" evidence="1">
    <location>
        <begin position="29"/>
        <end position="63"/>
    </location>
</feature>
<feature type="region of interest" description="Disordered" evidence="1">
    <location>
        <begin position="354"/>
        <end position="431"/>
    </location>
</feature>
<dbReference type="Proteomes" id="UP000693970">
    <property type="component" value="Unassembled WGS sequence"/>
</dbReference>
<feature type="region of interest" description="Disordered" evidence="1">
    <location>
        <begin position="279"/>
        <end position="307"/>
    </location>
</feature>
<keyword evidence="4" id="KW-1185">Reference proteome</keyword>
<feature type="compositionally biased region" description="Low complexity" evidence="1">
    <location>
        <begin position="401"/>
        <end position="418"/>
    </location>
</feature>
<feature type="domain" description="MBD" evidence="2">
    <location>
        <begin position="428"/>
        <end position="502"/>
    </location>
</feature>
<dbReference type="Pfam" id="PF01429">
    <property type="entry name" value="MBD"/>
    <property type="match status" value="1"/>
</dbReference>
<sequence>MATLSQQPQKTGQVTLVSLDDNIKQQQQPTSSPLPLTLTLHPPNITLTPQHPSSPAATTSTTTDSRVYVKDGTSENSNQSNNNTESSHLERPAVLDSSPVVALNDVEEEEEEEGRASKRMCLRENEGDPVFNGRQQQALSACLNINFNDDGMGGDIIICPTLDTTNTNPLPEPSVHVDDAGDVAPSASASTVVTATATPASMTTTETCTVIPTLEPTTTTTLDFVNQRVAKLFRVRSTNRKHNGHVHKLFFGTVISHYPEPTEQQQEQQEQLHIKVMADTTENNKNKNNTNNNNTTEKTNHSIDSPTDYTADKCEWQVRFDDGDQAIFGFDALKRARSLYEENRCYDRRKMLSVRNDNGNHDNDGKDDETDLQGSDLQEKTPNPLPGAEKHGKQKKRAKGTSKANNAASTSAGSSKTTRLPPQMVWEGTPDECIDGGWPTGWIKRLYERKGGASKGHTDRYWYTPKHRYKLRSMVEVGRFMAALQQCNGDEEAAWKLFKGGRVPR</sequence>
<accession>A0A9K3M3B1</accession>
<feature type="compositionally biased region" description="Low complexity" evidence="1">
    <location>
        <begin position="74"/>
        <end position="86"/>
    </location>
</feature>
<feature type="region of interest" description="Disordered" evidence="1">
    <location>
        <begin position="1"/>
        <end position="119"/>
    </location>
</feature>
<evidence type="ECO:0000259" key="2">
    <source>
        <dbReference type="PROSITE" id="PS50982"/>
    </source>
</evidence>